<reference evidence="2" key="1">
    <citation type="submission" date="2021-05" db="EMBL/GenBank/DDBJ databases">
        <authorList>
            <person name="Alioto T."/>
            <person name="Alioto T."/>
            <person name="Gomez Garrido J."/>
        </authorList>
    </citation>
    <scope>NUCLEOTIDE SEQUENCE</scope>
</reference>
<evidence type="ECO:0000313" key="2">
    <source>
        <dbReference type="EMBL" id="CAG6456690.1"/>
    </source>
</evidence>
<proteinExistence type="predicted"/>
<name>A0A8D8F3W1_CULPI</name>
<dbReference type="EMBL" id="HBUE01031619">
    <property type="protein sequence ID" value="CAG6456686.1"/>
    <property type="molecule type" value="Transcribed_RNA"/>
</dbReference>
<organism evidence="2">
    <name type="scientific">Culex pipiens</name>
    <name type="common">House mosquito</name>
    <dbReference type="NCBI Taxonomy" id="7175"/>
    <lineage>
        <taxon>Eukaryota</taxon>
        <taxon>Metazoa</taxon>
        <taxon>Ecdysozoa</taxon>
        <taxon>Arthropoda</taxon>
        <taxon>Hexapoda</taxon>
        <taxon>Insecta</taxon>
        <taxon>Pterygota</taxon>
        <taxon>Neoptera</taxon>
        <taxon>Endopterygota</taxon>
        <taxon>Diptera</taxon>
        <taxon>Nematocera</taxon>
        <taxon>Culicoidea</taxon>
        <taxon>Culicidae</taxon>
        <taxon>Culicinae</taxon>
        <taxon>Culicini</taxon>
        <taxon>Culex</taxon>
        <taxon>Culex</taxon>
    </lineage>
</organism>
<feature type="compositionally biased region" description="Polar residues" evidence="1">
    <location>
        <begin position="16"/>
        <end position="32"/>
    </location>
</feature>
<accession>A0A8D8F3W1</accession>
<sequence length="134" mass="14753">MPPKSLDRGPPLPIHFQSSLRPQSTEPGSSCPSGKYHPACRWHPLPHCPTLASALPEWSHPIHQHPYSATSQPFRRCLPPGSTLQSPFRTSASCSIYSRPCWTRPGPAQYCPATPHCYCSAPKPSVAAACYHFH</sequence>
<feature type="region of interest" description="Disordered" evidence="1">
    <location>
        <begin position="1"/>
        <end position="35"/>
    </location>
</feature>
<dbReference type="EMBL" id="HBUE01031620">
    <property type="protein sequence ID" value="CAG6456690.1"/>
    <property type="molecule type" value="Transcribed_RNA"/>
</dbReference>
<dbReference type="AlphaFoldDB" id="A0A8D8F3W1"/>
<protein>
    <submittedName>
        <fullName evidence="2">(northern house mosquito) hypothetical protein</fullName>
    </submittedName>
</protein>
<evidence type="ECO:0000256" key="1">
    <source>
        <dbReference type="SAM" id="MobiDB-lite"/>
    </source>
</evidence>